<dbReference type="SUPFAM" id="SSF48452">
    <property type="entry name" value="TPR-like"/>
    <property type="match status" value="2"/>
</dbReference>
<dbReference type="Pfam" id="PF13414">
    <property type="entry name" value="TPR_11"/>
    <property type="match status" value="1"/>
</dbReference>
<dbReference type="PANTHER" id="PTHR44858">
    <property type="entry name" value="TETRATRICOPEPTIDE REPEAT PROTEIN 6"/>
    <property type="match status" value="1"/>
</dbReference>
<dbReference type="AlphaFoldDB" id="A0A382BNT7"/>
<organism evidence="3">
    <name type="scientific">marine metagenome</name>
    <dbReference type="NCBI Taxonomy" id="408172"/>
    <lineage>
        <taxon>unclassified sequences</taxon>
        <taxon>metagenomes</taxon>
        <taxon>ecological metagenomes</taxon>
    </lineage>
</organism>
<gene>
    <name evidence="3" type="ORF">METZ01_LOCUS167916</name>
</gene>
<dbReference type="PANTHER" id="PTHR44858:SF1">
    <property type="entry name" value="UDP-N-ACETYLGLUCOSAMINE--PEPTIDE N-ACETYLGLUCOSAMINYLTRANSFERASE SPINDLY-RELATED"/>
    <property type="match status" value="1"/>
</dbReference>
<dbReference type="SMART" id="SM00028">
    <property type="entry name" value="TPR"/>
    <property type="match status" value="6"/>
</dbReference>
<reference evidence="3" key="1">
    <citation type="submission" date="2018-05" db="EMBL/GenBank/DDBJ databases">
        <authorList>
            <person name="Lanie J.A."/>
            <person name="Ng W.-L."/>
            <person name="Kazmierczak K.M."/>
            <person name="Andrzejewski T.M."/>
            <person name="Davidsen T.M."/>
            <person name="Wayne K.J."/>
            <person name="Tettelin H."/>
            <person name="Glass J.I."/>
            <person name="Rusch D."/>
            <person name="Podicherti R."/>
            <person name="Tsui H.-C.T."/>
            <person name="Winkler M.E."/>
        </authorList>
    </citation>
    <scope>NUCLEOTIDE SEQUENCE</scope>
</reference>
<evidence type="ECO:0000256" key="1">
    <source>
        <dbReference type="ARBA" id="ARBA00022737"/>
    </source>
</evidence>
<keyword evidence="2" id="KW-0802">TPR repeat</keyword>
<dbReference type="InterPro" id="IPR050498">
    <property type="entry name" value="Ycf3"/>
</dbReference>
<accession>A0A382BNT7</accession>
<dbReference type="InterPro" id="IPR019734">
    <property type="entry name" value="TPR_rpt"/>
</dbReference>
<dbReference type="Gene3D" id="1.25.40.10">
    <property type="entry name" value="Tetratricopeptide repeat domain"/>
    <property type="match status" value="3"/>
</dbReference>
<evidence type="ECO:0000256" key="2">
    <source>
        <dbReference type="ARBA" id="ARBA00022803"/>
    </source>
</evidence>
<dbReference type="PROSITE" id="PS50005">
    <property type="entry name" value="TPR"/>
    <property type="match status" value="3"/>
</dbReference>
<dbReference type="EMBL" id="UINC01030523">
    <property type="protein sequence ID" value="SVB15062.1"/>
    <property type="molecule type" value="Genomic_DNA"/>
</dbReference>
<dbReference type="InterPro" id="IPR011990">
    <property type="entry name" value="TPR-like_helical_dom_sf"/>
</dbReference>
<proteinExistence type="predicted"/>
<evidence type="ECO:0000313" key="3">
    <source>
        <dbReference type="EMBL" id="SVB15062.1"/>
    </source>
</evidence>
<name>A0A382BNT7_9ZZZZ</name>
<feature type="non-terminal residue" evidence="3">
    <location>
        <position position="384"/>
    </location>
</feature>
<keyword evidence="1" id="KW-0677">Repeat</keyword>
<protein>
    <submittedName>
        <fullName evidence="3">Uncharacterized protein</fullName>
    </submittedName>
</protein>
<sequence length="384" mass="43663">MDKKNKLYSQSEKILTDDGLSTIGEALRELSPDMAFRLKTLQGVESPAEWVMDVIFDLFPYAWKDTELLGEGILNIIACEFEEAVEALQGTLQMSPDAYPAYQLLGHVYGCMGNYKEEIECYRKILKLKNYYPHVYFSLGMSYYLAGREKKAMIAFHNAVSMVSEFAIPEFWFTFTSEKLNRYPAQNNGTGDKNTIEKNRVLSQVFYMIGLELIEYGHNSNARQAFRKSIQLCPEFAEAYYQLGSVHMKKLRNAKRASKYLEMAEHLFQEQKELQRAKLIQQLHGSEDTIIDKTVAANDWLKEGLKLQQSGLYQAAVDAYKVAISFKRDFLDAYYNMGIAYGSLEESGVNALDLALGALKQAVRLNGDFIHGYIALGAAYIRKG</sequence>
<dbReference type="Pfam" id="PF13181">
    <property type="entry name" value="TPR_8"/>
    <property type="match status" value="1"/>
</dbReference>